<feature type="region of interest" description="Disordered" evidence="5">
    <location>
        <begin position="341"/>
        <end position="363"/>
    </location>
</feature>
<evidence type="ECO:0000313" key="7">
    <source>
        <dbReference type="EMBL" id="CEM23085.1"/>
    </source>
</evidence>
<dbReference type="SUPFAM" id="SSF144232">
    <property type="entry name" value="HIT/MYND zinc finger-like"/>
    <property type="match status" value="1"/>
</dbReference>
<evidence type="ECO:0000259" key="6">
    <source>
        <dbReference type="PROSITE" id="PS50865"/>
    </source>
</evidence>
<name>A0A0G4G457_9ALVE</name>
<keyword evidence="2 4" id="KW-0863">Zinc-finger</keyword>
<dbReference type="Gene3D" id="6.10.140.2220">
    <property type="match status" value="1"/>
</dbReference>
<sequence>MTENGTPQSAIWDMESLLKDAQEQFETMKSSMSGAGVSLLRVLISHCPQLTDLLWKSDSFLYAVKSMVRSTAESLTNKTSERSRFVGVVDMLRSLKETGWVVRQGVEALNASKSFRGEGGQLEEMPIDVSRFFRAALWQAVEEDKQKPDNEDWLCSGCAGRVFAWGDTVRLFESFGMGEEVRRAQLTLPMLRRMPEHCMTMRSVRHCNKKVAIRKERMRELKALKYIDREWEASIQSGEGGEEWMEVGESEREHEARLFLALLILCLEESPSKSVSLSSLEDSASGPIRSLVAWFEERQTVIVGTGQSGAGRNKKVSSPSELSLIDLSPFLDQHVFPDLIEGRGAGSRSQQRGEKSTYRPLRSRRGAKSEFPFPCAYCGSVDSKTKACSGCEMVSYCSPDCQKAHWSGKKEKGEKGGVCGVNTSLRERAEEVSAAVSEEARQPHPSETLPAETPADVHKKRCSLLRQRVRDVLLSQSVTFHDFGTAPPTI</sequence>
<protein>
    <recommendedName>
        <fullName evidence="6">MYND-type domain-containing protein</fullName>
    </recommendedName>
</protein>
<gene>
    <name evidence="7" type="ORF">Cvel_20164</name>
</gene>
<keyword evidence="1" id="KW-0479">Metal-binding</keyword>
<accession>A0A0G4G457</accession>
<keyword evidence="3" id="KW-0862">Zinc</keyword>
<dbReference type="GO" id="GO:0008270">
    <property type="term" value="F:zinc ion binding"/>
    <property type="evidence" value="ECO:0007669"/>
    <property type="project" value="UniProtKB-KW"/>
</dbReference>
<organism evidence="7">
    <name type="scientific">Chromera velia CCMP2878</name>
    <dbReference type="NCBI Taxonomy" id="1169474"/>
    <lineage>
        <taxon>Eukaryota</taxon>
        <taxon>Sar</taxon>
        <taxon>Alveolata</taxon>
        <taxon>Colpodellida</taxon>
        <taxon>Chromeraceae</taxon>
        <taxon>Chromera</taxon>
    </lineage>
</organism>
<feature type="region of interest" description="Disordered" evidence="5">
    <location>
        <begin position="433"/>
        <end position="453"/>
    </location>
</feature>
<dbReference type="PROSITE" id="PS50865">
    <property type="entry name" value="ZF_MYND_2"/>
    <property type="match status" value="1"/>
</dbReference>
<reference evidence="7" key="1">
    <citation type="submission" date="2014-11" db="EMBL/GenBank/DDBJ databases">
        <authorList>
            <person name="Otto D Thomas"/>
            <person name="Naeem Raeece"/>
        </authorList>
    </citation>
    <scope>NUCLEOTIDE SEQUENCE</scope>
</reference>
<dbReference type="PhylomeDB" id="A0A0G4G457"/>
<evidence type="ECO:0000256" key="4">
    <source>
        <dbReference type="PROSITE-ProRule" id="PRU00134"/>
    </source>
</evidence>
<dbReference type="AlphaFoldDB" id="A0A0G4G457"/>
<dbReference type="Pfam" id="PF01753">
    <property type="entry name" value="zf-MYND"/>
    <property type="match status" value="1"/>
</dbReference>
<proteinExistence type="predicted"/>
<dbReference type="VEuPathDB" id="CryptoDB:Cvel_20164"/>
<evidence type="ECO:0000256" key="3">
    <source>
        <dbReference type="ARBA" id="ARBA00022833"/>
    </source>
</evidence>
<evidence type="ECO:0000256" key="1">
    <source>
        <dbReference type="ARBA" id="ARBA00022723"/>
    </source>
</evidence>
<dbReference type="InterPro" id="IPR002893">
    <property type="entry name" value="Znf_MYND"/>
</dbReference>
<feature type="domain" description="MYND-type" evidence="6">
    <location>
        <begin position="375"/>
        <end position="419"/>
    </location>
</feature>
<dbReference type="EMBL" id="CDMZ01000873">
    <property type="protein sequence ID" value="CEM23085.1"/>
    <property type="molecule type" value="Genomic_DNA"/>
</dbReference>
<evidence type="ECO:0000256" key="2">
    <source>
        <dbReference type="ARBA" id="ARBA00022771"/>
    </source>
</evidence>
<evidence type="ECO:0000256" key="5">
    <source>
        <dbReference type="SAM" id="MobiDB-lite"/>
    </source>
</evidence>